<evidence type="ECO:0000313" key="2">
    <source>
        <dbReference type="Proteomes" id="UP000664534"/>
    </source>
</evidence>
<gene>
    <name evidence="1" type="ORF">IMSHALPRED_010376</name>
</gene>
<sequence length="87" mass="10309">MVSMKFLTIYTHPRRPERTPKKAGGMNHVLRRTRGVYLVDEVVRRGVKGREMRHQDVLQSKEDDVERVWMASKVASVVYYRAIEMIY</sequence>
<protein>
    <submittedName>
        <fullName evidence="1">Uncharacterized protein</fullName>
    </submittedName>
</protein>
<dbReference type="AlphaFoldDB" id="A0A8H3IVX5"/>
<organism evidence="1 2">
    <name type="scientific">Imshaugia aleurites</name>
    <dbReference type="NCBI Taxonomy" id="172621"/>
    <lineage>
        <taxon>Eukaryota</taxon>
        <taxon>Fungi</taxon>
        <taxon>Dikarya</taxon>
        <taxon>Ascomycota</taxon>
        <taxon>Pezizomycotina</taxon>
        <taxon>Lecanoromycetes</taxon>
        <taxon>OSLEUM clade</taxon>
        <taxon>Lecanoromycetidae</taxon>
        <taxon>Lecanorales</taxon>
        <taxon>Lecanorineae</taxon>
        <taxon>Parmeliaceae</taxon>
        <taxon>Imshaugia</taxon>
    </lineage>
</organism>
<keyword evidence="2" id="KW-1185">Reference proteome</keyword>
<proteinExistence type="predicted"/>
<comment type="caution">
    <text evidence="1">The sequence shown here is derived from an EMBL/GenBank/DDBJ whole genome shotgun (WGS) entry which is preliminary data.</text>
</comment>
<dbReference type="Proteomes" id="UP000664534">
    <property type="component" value="Unassembled WGS sequence"/>
</dbReference>
<reference evidence="1" key="1">
    <citation type="submission" date="2021-03" db="EMBL/GenBank/DDBJ databases">
        <authorList>
            <person name="Tagirdzhanova G."/>
        </authorList>
    </citation>
    <scope>NUCLEOTIDE SEQUENCE</scope>
</reference>
<name>A0A8H3IVX5_9LECA</name>
<accession>A0A8H3IVX5</accession>
<evidence type="ECO:0000313" key="1">
    <source>
        <dbReference type="EMBL" id="CAF9935860.1"/>
    </source>
</evidence>
<dbReference type="EMBL" id="CAJPDT010000086">
    <property type="protein sequence ID" value="CAF9935860.1"/>
    <property type="molecule type" value="Genomic_DNA"/>
</dbReference>